<dbReference type="SFLD" id="SFLDS00005">
    <property type="entry name" value="Isoprenoid_Synthase_Type_I"/>
    <property type="match status" value="1"/>
</dbReference>
<dbReference type="PROSITE" id="PS00723">
    <property type="entry name" value="POLYPRENYL_SYNTHASE_1"/>
    <property type="match status" value="1"/>
</dbReference>
<evidence type="ECO:0000313" key="5">
    <source>
        <dbReference type="Proteomes" id="UP001597024"/>
    </source>
</evidence>
<dbReference type="InterPro" id="IPR008949">
    <property type="entry name" value="Isoprenoid_synthase_dom_sf"/>
</dbReference>
<evidence type="ECO:0000256" key="3">
    <source>
        <dbReference type="RuleBase" id="RU004466"/>
    </source>
</evidence>
<keyword evidence="5" id="KW-1185">Reference proteome</keyword>
<name>A0ABW3E5R1_9ACTN</name>
<dbReference type="Proteomes" id="UP001597024">
    <property type="component" value="Unassembled WGS sequence"/>
</dbReference>
<evidence type="ECO:0000256" key="1">
    <source>
        <dbReference type="ARBA" id="ARBA00022723"/>
    </source>
</evidence>
<dbReference type="EMBL" id="JBHTHX010002520">
    <property type="protein sequence ID" value="MFD0890559.1"/>
    <property type="molecule type" value="Genomic_DNA"/>
</dbReference>
<evidence type="ECO:0000256" key="2">
    <source>
        <dbReference type="ARBA" id="ARBA00022842"/>
    </source>
</evidence>
<dbReference type="InterPro" id="IPR033749">
    <property type="entry name" value="Polyprenyl_synt_CS"/>
</dbReference>
<accession>A0ABW3E5R1</accession>
<dbReference type="PROSITE" id="PS00444">
    <property type="entry name" value="POLYPRENYL_SYNTHASE_2"/>
    <property type="match status" value="1"/>
</dbReference>
<keyword evidence="1" id="KW-0479">Metal-binding</keyword>
<dbReference type="PANTHER" id="PTHR12001">
    <property type="entry name" value="GERANYLGERANYL PYROPHOSPHATE SYNTHASE"/>
    <property type="match status" value="1"/>
</dbReference>
<dbReference type="Gene3D" id="1.10.600.10">
    <property type="entry name" value="Farnesyl Diphosphate Synthase"/>
    <property type="match status" value="1"/>
</dbReference>
<feature type="non-terminal residue" evidence="4">
    <location>
        <position position="1"/>
    </location>
</feature>
<dbReference type="CDD" id="cd00685">
    <property type="entry name" value="Trans_IPPS_HT"/>
    <property type="match status" value="1"/>
</dbReference>
<dbReference type="SUPFAM" id="SSF48576">
    <property type="entry name" value="Terpenoid synthases"/>
    <property type="match status" value="1"/>
</dbReference>
<reference evidence="5" key="1">
    <citation type="journal article" date="2019" name="Int. J. Syst. Evol. Microbiol.">
        <title>The Global Catalogue of Microorganisms (GCM) 10K type strain sequencing project: providing services to taxonomists for standard genome sequencing and annotation.</title>
        <authorList>
            <consortium name="The Broad Institute Genomics Platform"/>
            <consortium name="The Broad Institute Genome Sequencing Center for Infectious Disease"/>
            <person name="Wu L."/>
            <person name="Ma J."/>
        </authorList>
    </citation>
    <scope>NUCLEOTIDE SEQUENCE [LARGE SCALE GENOMIC DNA]</scope>
    <source>
        <strain evidence="5">CCUG 62974</strain>
    </source>
</reference>
<proteinExistence type="inferred from homology"/>
<gene>
    <name evidence="4" type="ORF">ACFQ08_38955</name>
</gene>
<dbReference type="InterPro" id="IPR000092">
    <property type="entry name" value="Polyprenyl_synt"/>
</dbReference>
<sequence length="276" mass="29409">GGEPEGALPAAVAVELVHNASLIHDDIMDGDTTRRHLPTVWARHGVPNAILAGDALFALAFEALTAQRDREDPEAESRVSAAVDHLARTLRHLMAGQSHDMRFQGQSSPSLSACLEMIEGKTGVLLGCACRLGALSAAAPDSWVDGFERFGVHLGVAFQLIDDMLGIWGDPVVTGKPVGSDLRSRKKSAPIVAALVGGGPASARLAELYHSPDPFTEPELTLAAELVEEAGGRSWARGEAARRVEESWNCLAGVDMPDHARQDLQDLTNALLNRKH</sequence>
<keyword evidence="3" id="KW-0808">Transferase</keyword>
<organism evidence="4 5">
    <name type="scientific">Streptosporangium algeriense</name>
    <dbReference type="NCBI Taxonomy" id="1682748"/>
    <lineage>
        <taxon>Bacteria</taxon>
        <taxon>Bacillati</taxon>
        <taxon>Actinomycetota</taxon>
        <taxon>Actinomycetes</taxon>
        <taxon>Streptosporangiales</taxon>
        <taxon>Streptosporangiaceae</taxon>
        <taxon>Streptosporangium</taxon>
    </lineage>
</organism>
<protein>
    <submittedName>
        <fullName evidence="4">Polyprenyl synthetase family protein</fullName>
    </submittedName>
</protein>
<dbReference type="PANTHER" id="PTHR12001:SF86">
    <property type="entry name" value="GERANYLGERANYL DIPHOSPHATE SYNTHASE"/>
    <property type="match status" value="1"/>
</dbReference>
<comment type="caution">
    <text evidence="4">The sequence shown here is derived from an EMBL/GenBank/DDBJ whole genome shotgun (WGS) entry which is preliminary data.</text>
</comment>
<comment type="similarity">
    <text evidence="3">Belongs to the FPP/GGPP synthase family.</text>
</comment>
<dbReference type="Pfam" id="PF00348">
    <property type="entry name" value="polyprenyl_synt"/>
    <property type="match status" value="1"/>
</dbReference>
<keyword evidence="2" id="KW-0460">Magnesium</keyword>
<evidence type="ECO:0000313" key="4">
    <source>
        <dbReference type="EMBL" id="MFD0890559.1"/>
    </source>
</evidence>